<accession>A0A1D3US33</accession>
<name>A0A1D3US33_TANFO</name>
<keyword evidence="1" id="KW-1133">Transmembrane helix</keyword>
<dbReference type="Proteomes" id="UP000182057">
    <property type="component" value="Unassembled WGS sequence"/>
</dbReference>
<dbReference type="EMBL" id="FMMM01000067">
    <property type="protein sequence ID" value="SCQ22887.1"/>
    <property type="molecule type" value="Genomic_DNA"/>
</dbReference>
<dbReference type="GeneID" id="34759239"/>
<keyword evidence="1" id="KW-0812">Transmembrane</keyword>
<dbReference type="EMBL" id="NSLJ01000007">
    <property type="protein sequence ID" value="PDP44354.1"/>
    <property type="molecule type" value="Genomic_DNA"/>
</dbReference>
<feature type="transmembrane region" description="Helical" evidence="1">
    <location>
        <begin position="73"/>
        <end position="94"/>
    </location>
</feature>
<dbReference type="OrthoDB" id="1120881at2"/>
<dbReference type="Proteomes" id="UP000219259">
    <property type="component" value="Unassembled WGS sequence"/>
</dbReference>
<evidence type="ECO:0000313" key="3">
    <source>
        <dbReference type="EMBL" id="SCQ22887.1"/>
    </source>
</evidence>
<keyword evidence="1" id="KW-0472">Membrane</keyword>
<evidence type="ECO:0000256" key="1">
    <source>
        <dbReference type="SAM" id="Phobius"/>
    </source>
</evidence>
<dbReference type="AlphaFoldDB" id="A0A1D3US33"/>
<feature type="transmembrane region" description="Helical" evidence="1">
    <location>
        <begin position="23"/>
        <end position="49"/>
    </location>
</feature>
<protein>
    <submittedName>
        <fullName evidence="3">Uncharacterized protein</fullName>
    </submittedName>
</protein>
<feature type="transmembrane region" description="Helical" evidence="1">
    <location>
        <begin position="115"/>
        <end position="135"/>
    </location>
</feature>
<reference evidence="2 5" key="2">
    <citation type="submission" date="2017-09" db="EMBL/GenBank/DDBJ databases">
        <title>Phase variable restriction modification systems are present in the genome sequences of periodontal pathogens Prevotella intermedia, Tannerella forsythia and Porphyromonas gingivalis.</title>
        <authorList>
            <person name="Haigh R.D."/>
            <person name="Crawford L."/>
            <person name="Ralph J."/>
            <person name="Wanford J."/>
            <person name="Vartoukian S.R."/>
            <person name="Hijazib K."/>
            <person name="Wade W."/>
            <person name="Oggioni M.R."/>
        </authorList>
    </citation>
    <scope>NUCLEOTIDE SEQUENCE [LARGE SCALE GENOMIC DNA]</scope>
    <source>
        <strain evidence="2 5">WW11663</strain>
    </source>
</reference>
<gene>
    <name evidence="2" type="ORF">CLI86_03655</name>
    <name evidence="3" type="ORF">TFUB20_01868</name>
</gene>
<organism evidence="3 4">
    <name type="scientific">Tannerella forsythia</name>
    <name type="common">Bacteroides forsythus</name>
    <dbReference type="NCBI Taxonomy" id="28112"/>
    <lineage>
        <taxon>Bacteria</taxon>
        <taxon>Pseudomonadati</taxon>
        <taxon>Bacteroidota</taxon>
        <taxon>Bacteroidia</taxon>
        <taxon>Bacteroidales</taxon>
        <taxon>Tannerellaceae</taxon>
        <taxon>Tannerella</taxon>
    </lineage>
</organism>
<feature type="transmembrane region" description="Helical" evidence="1">
    <location>
        <begin position="141"/>
        <end position="160"/>
    </location>
</feature>
<evidence type="ECO:0000313" key="4">
    <source>
        <dbReference type="Proteomes" id="UP000182057"/>
    </source>
</evidence>
<reference evidence="3 4" key="1">
    <citation type="submission" date="2016-09" db="EMBL/GenBank/DDBJ databases">
        <authorList>
            <person name="Capua I."/>
            <person name="De Benedictis P."/>
            <person name="Joannis T."/>
            <person name="Lombin L.H."/>
            <person name="Cattoli G."/>
        </authorList>
    </citation>
    <scope>NUCLEOTIDE SEQUENCE [LARGE SCALE GENOMIC DNA]</scope>
    <source>
        <strain evidence="3 4">UB20</strain>
    </source>
</reference>
<sequence>MENKEVFNTLNEIRSLMEKSSKVLSLSGASAILVGGYACISAVVAYYMLGGTGGWSQDLLSFPRLQVNTPYRMQLMLIFAAILVVLCLTTVFFFSRRKAKRSGQRFVFDRTAQRMLLNFFLPLAVGGILCLSLIWKQHYGLTSSVMLIFYGIALINASSYTYSNTRYLGYAELLLGLADSFVEGHALLFWTMGFGVFHIVYGIFFHLKYDRPTPTR</sequence>
<evidence type="ECO:0000313" key="5">
    <source>
        <dbReference type="Proteomes" id="UP000219259"/>
    </source>
</evidence>
<feature type="transmembrane region" description="Helical" evidence="1">
    <location>
        <begin position="188"/>
        <end position="207"/>
    </location>
</feature>
<dbReference type="RefSeq" id="WP_041590843.1">
    <property type="nucleotide sequence ID" value="NZ_CALHNL010000018.1"/>
</dbReference>
<evidence type="ECO:0000313" key="2">
    <source>
        <dbReference type="EMBL" id="PDP44354.1"/>
    </source>
</evidence>
<proteinExistence type="predicted"/>